<dbReference type="PANTHER" id="PTHR11851:SF49">
    <property type="entry name" value="MITOCHONDRIAL-PROCESSING PEPTIDASE SUBUNIT ALPHA"/>
    <property type="match status" value="1"/>
</dbReference>
<gene>
    <name evidence="7" type="ORF">KK060_16000</name>
</gene>
<evidence type="ECO:0000256" key="2">
    <source>
        <dbReference type="ARBA" id="ARBA00007261"/>
    </source>
</evidence>
<evidence type="ECO:0000259" key="5">
    <source>
        <dbReference type="Pfam" id="PF00675"/>
    </source>
</evidence>
<organism evidence="7 8">
    <name type="scientific">Chryseosolibacter indicus</name>
    <dbReference type="NCBI Taxonomy" id="2782351"/>
    <lineage>
        <taxon>Bacteria</taxon>
        <taxon>Pseudomonadati</taxon>
        <taxon>Bacteroidota</taxon>
        <taxon>Cytophagia</taxon>
        <taxon>Cytophagales</taxon>
        <taxon>Chryseotaleaceae</taxon>
        <taxon>Chryseosolibacter</taxon>
    </lineage>
</organism>
<accession>A0ABS5VTP7</accession>
<dbReference type="EMBL" id="JAHESD010000039">
    <property type="protein sequence ID" value="MBT1704799.1"/>
    <property type="molecule type" value="Genomic_DNA"/>
</dbReference>
<evidence type="ECO:0000256" key="1">
    <source>
        <dbReference type="ARBA" id="ARBA00001947"/>
    </source>
</evidence>
<evidence type="ECO:0000256" key="4">
    <source>
        <dbReference type="SAM" id="MobiDB-lite"/>
    </source>
</evidence>
<comment type="caution">
    <text evidence="7">The sequence shown here is derived from an EMBL/GenBank/DDBJ whole genome shotgun (WGS) entry which is preliminary data.</text>
</comment>
<dbReference type="SUPFAM" id="SSF63411">
    <property type="entry name" value="LuxS/MPP-like metallohydrolase"/>
    <property type="match status" value="4"/>
</dbReference>
<dbReference type="InterPro" id="IPR011765">
    <property type="entry name" value="Pept_M16_N"/>
</dbReference>
<feature type="region of interest" description="Disordered" evidence="4">
    <location>
        <begin position="1"/>
        <end position="21"/>
    </location>
</feature>
<dbReference type="PANTHER" id="PTHR11851">
    <property type="entry name" value="METALLOPROTEASE"/>
    <property type="match status" value="1"/>
</dbReference>
<evidence type="ECO:0000259" key="6">
    <source>
        <dbReference type="Pfam" id="PF05193"/>
    </source>
</evidence>
<dbReference type="PROSITE" id="PS00143">
    <property type="entry name" value="INSULINASE"/>
    <property type="match status" value="1"/>
</dbReference>
<feature type="domain" description="Peptidase M16 N-terminal" evidence="5">
    <location>
        <begin position="54"/>
        <end position="199"/>
    </location>
</feature>
<feature type="domain" description="Peptidase M16 C-terminal" evidence="6">
    <location>
        <begin position="208"/>
        <end position="384"/>
    </location>
</feature>
<name>A0ABS5VTP7_9BACT</name>
<evidence type="ECO:0000256" key="3">
    <source>
        <dbReference type="RuleBase" id="RU004447"/>
    </source>
</evidence>
<evidence type="ECO:0000313" key="8">
    <source>
        <dbReference type="Proteomes" id="UP000772618"/>
    </source>
</evidence>
<dbReference type="InterPro" id="IPR007863">
    <property type="entry name" value="Peptidase_M16_C"/>
</dbReference>
<dbReference type="Pfam" id="PF05193">
    <property type="entry name" value="Peptidase_M16_C"/>
    <property type="match status" value="2"/>
</dbReference>
<proteinExistence type="inferred from homology"/>
<dbReference type="Pfam" id="PF00675">
    <property type="entry name" value="Peptidase_M16"/>
    <property type="match status" value="1"/>
</dbReference>
<feature type="domain" description="Peptidase M16 C-terminal" evidence="6">
    <location>
        <begin position="663"/>
        <end position="841"/>
    </location>
</feature>
<dbReference type="InterPro" id="IPR050361">
    <property type="entry name" value="MPP/UQCRC_Complex"/>
</dbReference>
<keyword evidence="8" id="KW-1185">Reference proteome</keyword>
<sequence length="920" mass="102040">MVMSPAIAQKKKGKDSGKTPEAIPVENKAALAPPVKVTSVEGITEYRLQNGLRVLLFPDQSKQTITVNITYMVGSKHENYGETGMAHLLEHLVFKGTPKHPNIPQELTEHGARPNGTTWTDRTNYFETFNATEENLTWALDLEADRMVNSFIAKKDLDSEMTVVRNEFESGENNPFGILLQRVMSTAYLWHNYGKSTIGSRADLENVPIERLQAFYKKYYQPDNAVLTVVGKIDEEKTLKMINEKFGVVPKPTREIQPTYTMDPTQDGERSVVLRRVGDVQVAISAYHIPAGSHPDFAAIDVLTQVLGSEPSGRLYKALVDSKKASNAGSFNFQLKEPGLLFTFAQVLKEKSLDDAKATMLKTLDDLTANPPTKEEVERAKNELIKQMELMYNSSERIGLSLSESIGAGDWRLMFLHRDRVKAVTVDDVKRVAAQYLKPDNRTSGVFIPTEKPERSDIPPVPDVEAMVKDYKGNEALAAGEAFDPSPANIESRVKRSDLPNGMKLALLSKKTRGESVEARITLRFGDEKTLSGKGTAAEFAASLLDRGTAKHTRQQIKDEFDRLKANVFIGGGATQAYVNITTTKPNLAEVLKLVTEVLREPIFPADEFEKLKNEQLAEIESNRSEPQAIAITNIQRHINPYPKTDPRYIATFDEDIANIKALTLDEVKNFYKTFYGTSNATMSIVGDFDADAITKMVTDLLGNWKSTAQFTRLVSKATPVEQINKNFETPDKANAFFAAAFNFEMRDDNPDYPALVLGNYMLGGGFLNSRLATRIRQKEGLSYGVGSQFNAGSLDPVGNFFAYAIYAPENAEKLEAAFKDEIQKVITTGFTAEEIAAAKSGWTQSRTVARSQDGGLAGTLNNYLFIKRDLSFDKKLEDKVMALTPEQINAAMKKYLTPDKINIIKAGDFAKAKKVAGSN</sequence>
<protein>
    <submittedName>
        <fullName evidence="7">Insulinase family protein</fullName>
    </submittedName>
</protein>
<dbReference type="Proteomes" id="UP000772618">
    <property type="component" value="Unassembled WGS sequence"/>
</dbReference>
<evidence type="ECO:0000313" key="7">
    <source>
        <dbReference type="EMBL" id="MBT1704799.1"/>
    </source>
</evidence>
<dbReference type="InterPro" id="IPR011249">
    <property type="entry name" value="Metalloenz_LuxS/M16"/>
</dbReference>
<dbReference type="Gene3D" id="3.30.830.10">
    <property type="entry name" value="Metalloenzyme, LuxS/M16 peptidase-like"/>
    <property type="match status" value="4"/>
</dbReference>
<comment type="similarity">
    <text evidence="2 3">Belongs to the peptidase M16 family.</text>
</comment>
<dbReference type="InterPro" id="IPR001431">
    <property type="entry name" value="Pept_M16_Zn_BS"/>
</dbReference>
<reference evidence="7 8" key="1">
    <citation type="submission" date="2021-05" db="EMBL/GenBank/DDBJ databases">
        <title>A Polyphasic approach of four new species of the genus Ohtaekwangia: Ohtaekwangia histidinii sp. nov., Ohtaekwangia cretensis sp. nov., Ohtaekwangia indiensis sp. nov., Ohtaekwangia reichenbachii sp. nov. from diverse environment.</title>
        <authorList>
            <person name="Octaviana S."/>
        </authorList>
    </citation>
    <scope>NUCLEOTIDE SEQUENCE [LARGE SCALE GENOMIC DNA]</scope>
    <source>
        <strain evidence="7 8">PWU20</strain>
    </source>
</reference>
<comment type="cofactor">
    <cofactor evidence="1">
        <name>Zn(2+)</name>
        <dbReference type="ChEBI" id="CHEBI:29105"/>
    </cofactor>
</comment>